<dbReference type="RefSeq" id="WP_125568373.1">
    <property type="nucleotide sequence ID" value="NZ_AP019307.1"/>
</dbReference>
<evidence type="ECO:0000259" key="2">
    <source>
        <dbReference type="Pfam" id="PF25906"/>
    </source>
</evidence>
<name>A0A3G9IEA1_9ACTN</name>
<dbReference type="KEGG" id="nbe:Back2_15970"/>
<feature type="domain" description="PucR-like N-terminal" evidence="2">
    <location>
        <begin position="5"/>
        <end position="169"/>
    </location>
</feature>
<gene>
    <name evidence="3" type="ORF">Back2_15970</name>
</gene>
<dbReference type="Gene3D" id="1.10.10.2840">
    <property type="entry name" value="PucR C-terminal helix-turn-helix domain"/>
    <property type="match status" value="1"/>
</dbReference>
<dbReference type="OrthoDB" id="5243741at2"/>
<organism evidence="3 4">
    <name type="scientific">Nocardioides baekrokdamisoli</name>
    <dbReference type="NCBI Taxonomy" id="1804624"/>
    <lineage>
        <taxon>Bacteria</taxon>
        <taxon>Bacillati</taxon>
        <taxon>Actinomycetota</taxon>
        <taxon>Actinomycetes</taxon>
        <taxon>Propionibacteriales</taxon>
        <taxon>Nocardioidaceae</taxon>
        <taxon>Nocardioides</taxon>
    </lineage>
</organism>
<dbReference type="Pfam" id="PF13556">
    <property type="entry name" value="HTH_30"/>
    <property type="match status" value="1"/>
</dbReference>
<dbReference type="EMBL" id="AP019307">
    <property type="protein sequence ID" value="BBH17310.1"/>
    <property type="molecule type" value="Genomic_DNA"/>
</dbReference>
<evidence type="ECO:0000259" key="1">
    <source>
        <dbReference type="Pfam" id="PF13556"/>
    </source>
</evidence>
<dbReference type="InterPro" id="IPR051448">
    <property type="entry name" value="CdaR-like_regulators"/>
</dbReference>
<protein>
    <submittedName>
        <fullName evidence="3">Uncharacterized protein</fullName>
    </submittedName>
</protein>
<proteinExistence type="predicted"/>
<dbReference type="Proteomes" id="UP000271573">
    <property type="component" value="Chromosome"/>
</dbReference>
<dbReference type="PANTHER" id="PTHR33744">
    <property type="entry name" value="CARBOHYDRATE DIACID REGULATOR"/>
    <property type="match status" value="1"/>
</dbReference>
<reference evidence="3 4" key="1">
    <citation type="submission" date="2018-11" db="EMBL/GenBank/DDBJ databases">
        <title>Complete genome sequence of Nocardioides baekrokdamisoli strain KCTC 39748.</title>
        <authorList>
            <person name="Kang S.W."/>
            <person name="Lee K.C."/>
            <person name="Kim K.K."/>
            <person name="Kim J.S."/>
            <person name="Kim D.S."/>
            <person name="Ko S.H."/>
            <person name="Yang S.H."/>
            <person name="Shin Y.K."/>
            <person name="Lee J.S."/>
        </authorList>
    </citation>
    <scope>NUCLEOTIDE SEQUENCE [LARGE SCALE GENOMIC DNA]</scope>
    <source>
        <strain evidence="3 4">KCTC 39748</strain>
    </source>
</reference>
<dbReference type="Pfam" id="PF25906">
    <property type="entry name" value="PucR-like_N"/>
    <property type="match status" value="1"/>
</dbReference>
<dbReference type="PANTHER" id="PTHR33744:SF1">
    <property type="entry name" value="DNA-BINDING TRANSCRIPTIONAL ACTIVATOR ADER"/>
    <property type="match status" value="1"/>
</dbReference>
<accession>A0A3G9IEA1</accession>
<dbReference type="InterPro" id="IPR025736">
    <property type="entry name" value="PucR_C-HTH_dom"/>
</dbReference>
<evidence type="ECO:0000313" key="4">
    <source>
        <dbReference type="Proteomes" id="UP000271573"/>
    </source>
</evidence>
<dbReference type="InterPro" id="IPR042070">
    <property type="entry name" value="PucR_C-HTH_sf"/>
</dbReference>
<dbReference type="AlphaFoldDB" id="A0A3G9IEA1"/>
<feature type="domain" description="PucR C-terminal helix-turn-helix" evidence="1">
    <location>
        <begin position="316"/>
        <end position="372"/>
    </location>
</feature>
<dbReference type="InterPro" id="IPR058663">
    <property type="entry name" value="PucR-like_N"/>
</dbReference>
<keyword evidence="4" id="KW-1185">Reference proteome</keyword>
<evidence type="ECO:0000313" key="3">
    <source>
        <dbReference type="EMBL" id="BBH17310.1"/>
    </source>
</evidence>
<sequence>MSTSFETLPPELIDQLRTSLPTVADEVVAAVIAGVPSYQRALQGPMGQTIANAVHLALDGFLNLGPTEAGPTPPAVDGAFKLGRGEARSGRTTEALLAAYRIGARTAWERLSGIAVDNGMSPKALAEFAGMTFAYIDVLSDASAAGHAEEQATAGRARQRYLEQLARLLVEGASADAIEASAEAAEWPLPTNLTAIITPLAQTGTVLAGLPAATLALAEAPGAADALLLWVPDAGRGLLKRAASGLGAVIGPTRPWREADASFNRAVRAWQNNLLGDTDDHLVTLLLRSDPAALADLRVRMLAPLESLRPSAAEKLTETLRSWLLHHGRREDIAAALFVHPQTVRYRMQQLRDLYGDRLEDPETVLALTVALGDG</sequence>